<keyword evidence="2" id="KW-1133">Transmembrane helix</keyword>
<dbReference type="EMBL" id="PVTX01000001">
    <property type="protein sequence ID" value="PRZ10198.1"/>
    <property type="molecule type" value="Genomic_DNA"/>
</dbReference>
<evidence type="ECO:0000313" key="4">
    <source>
        <dbReference type="Proteomes" id="UP000239895"/>
    </source>
</evidence>
<feature type="transmembrane region" description="Helical" evidence="2">
    <location>
        <begin position="25"/>
        <end position="44"/>
    </location>
</feature>
<evidence type="ECO:0000313" key="3">
    <source>
        <dbReference type="EMBL" id="PRZ10198.1"/>
    </source>
</evidence>
<evidence type="ECO:0000256" key="2">
    <source>
        <dbReference type="SAM" id="Phobius"/>
    </source>
</evidence>
<name>A0ABX5EIQ5_9MICO</name>
<reference evidence="3 4" key="1">
    <citation type="submission" date="2018-03" db="EMBL/GenBank/DDBJ databases">
        <title>Comparative analysis of microorganisms from saline springs in Andes Mountain Range, Colombia.</title>
        <authorList>
            <person name="Rubin E."/>
        </authorList>
    </citation>
    <scope>NUCLEOTIDE SEQUENCE [LARGE SCALE GENOMIC DNA]</scope>
    <source>
        <strain evidence="3 4">CG 23</strain>
    </source>
</reference>
<comment type="caution">
    <text evidence="3">The sequence shown here is derived from an EMBL/GenBank/DDBJ whole genome shotgun (WGS) entry which is preliminary data.</text>
</comment>
<dbReference type="RefSeq" id="WP_106264587.1">
    <property type="nucleotide sequence ID" value="NZ_PVTX01000001.1"/>
</dbReference>
<proteinExistence type="predicted"/>
<dbReference type="Proteomes" id="UP000239895">
    <property type="component" value="Unassembled WGS sequence"/>
</dbReference>
<sequence>MGGRTTTGPISTLHRTWLRQPRWSLAARGAIAAGIAWFVGVLAPAPLSEYPYYAPLGAVIATTSTLVRSVRDSLQVTAAVLAGAGIARAADAFLSPGAPSVAVVVGVSLLISGWRFFGEMGTWVATSAIFVLILGNADALEYVGSFAGLVAAGAVVGIGVNLAMPPLRLTPTEDALDRLSTVLADVTEDLANELDARQDPSVDDWNRRRHTLRRALDLGRDESGHTREAERGNPRVRRHRRWADGQQVRIRELETVVASVDQLASLLVDAAEPVELGDGLRASLVRALRGLVEVLRADVRGTERGPLVDRFEEAVQDFDGRFRREPPEASEELVSAASAVALHRAVAAFRG</sequence>
<feature type="transmembrane region" description="Helical" evidence="2">
    <location>
        <begin position="143"/>
        <end position="164"/>
    </location>
</feature>
<keyword evidence="4" id="KW-1185">Reference proteome</keyword>
<evidence type="ECO:0000256" key="1">
    <source>
        <dbReference type="SAM" id="MobiDB-lite"/>
    </source>
</evidence>
<accession>A0ABX5EIQ5</accession>
<feature type="region of interest" description="Disordered" evidence="1">
    <location>
        <begin position="218"/>
        <end position="238"/>
    </location>
</feature>
<feature type="compositionally biased region" description="Basic and acidic residues" evidence="1">
    <location>
        <begin position="218"/>
        <end position="233"/>
    </location>
</feature>
<evidence type="ECO:0008006" key="5">
    <source>
        <dbReference type="Google" id="ProtNLM"/>
    </source>
</evidence>
<feature type="transmembrane region" description="Helical" evidence="2">
    <location>
        <begin position="121"/>
        <end position="137"/>
    </location>
</feature>
<gene>
    <name evidence="3" type="ORF">BCL65_101337</name>
</gene>
<protein>
    <recommendedName>
        <fullName evidence="5">Aromatic acid exporter family member 1</fullName>
    </recommendedName>
</protein>
<keyword evidence="2" id="KW-0472">Membrane</keyword>
<keyword evidence="2" id="KW-0812">Transmembrane</keyword>
<organism evidence="3 4">
    <name type="scientific">Isoptericola halotolerans</name>
    <dbReference type="NCBI Taxonomy" id="300560"/>
    <lineage>
        <taxon>Bacteria</taxon>
        <taxon>Bacillati</taxon>
        <taxon>Actinomycetota</taxon>
        <taxon>Actinomycetes</taxon>
        <taxon>Micrococcales</taxon>
        <taxon>Promicromonosporaceae</taxon>
        <taxon>Isoptericola</taxon>
    </lineage>
</organism>